<dbReference type="Proteomes" id="UP001140234">
    <property type="component" value="Unassembled WGS sequence"/>
</dbReference>
<sequence length="1037" mass="112759">MVGWRALIPAAVALADAAINYALLRSSLKYKLAKKQKTRPDFRKDFDTLIGGLRALKLHAWEALYLHGEVFSCMNEPAPMYLVALGKLSAVLGMVLPDVASSLVLISYLAEGSTVSYIKVAVVLQSTRSLMAITKLLSAIPSYLMKLRETEDFFHDLYEAQRSPRIVRGPAGNGAAVTMDGCSFSWGDDKFALQPLTLDISPGEFIAVTGKIGSGKSSLLAAICGEMPLTDGAGCVAGRVSYVSQRPWIMNATFRDNVLLGNAYDAERYARVISACALADDLELLPAGDLTEIGPRGINLSGGQNARLGLARAIYANADIVVMDDVLSAVDAEVGRHIIENVLAEDGLLGHATRILATHADYVVPLCDRVLQVTDGRVVVVEQANIGYRGTLAMPSPKGAARDTATQSSKGEFTMAPDITVPPFSAALVRKFLALSGYAAVLACIAVQFACAYSFYYIERTRMELMAGSGTHMDSANVRRFLLVSMGVAIARSAATELGEWLRNTLWFERVLAKMQRLLLDSLLSTPLAVVERLPQHTLYMLFNSELIGVALMLPREICIRTYDASLAGYSLLNSAQVMSVAVIPLLLLVIAQRRFTRRVDVAVNQMRVECGQQAMHRKINLIHELLAGHEVVRIHGVTSAYVHKLLQLGTAHAHTSWVVSHMDRFTPVLSAAAAELPVLCILAWMKWRQCVLGLPVSPGDVHITVDLAQGSFLKLSSLTMSSSNMAHFSPLLAKFYAYAENLPREAPRLIADHRPPTNWPSEGTIGVRDYRMRYRDDQDDVLRGVSFDTRAREKIGVVGRTGAGKSSLIHALLRLTEPSAGSVTIDGVDISTIGLHDLRSRISVVPQDPVLFEGSIRDNLDPCREHTDAEVWAAIRAARIEDLVAVPSGAYAPSSSSNGSKGALSTAEDVSGPWVAGTGLDKWVEAEGRNLSMGQRQLVCLCRALLWRRRILILDEATANIDSATDATIQGILRTEFADTTVITIAHRLRTVMDSDRILVMDQGRVAEFDTPAILRARGGLFAQLVASMEFNEAAK</sequence>
<proteinExistence type="predicted"/>
<gene>
    <name evidence="1" type="primary">ABCC1</name>
    <name evidence="1" type="ORF">IWQ57_002605</name>
</gene>
<evidence type="ECO:0000313" key="1">
    <source>
        <dbReference type="EMBL" id="KAJ2770565.1"/>
    </source>
</evidence>
<name>A0ACC1JZU6_9FUNG</name>
<dbReference type="EMBL" id="JANBUJ010000705">
    <property type="protein sequence ID" value="KAJ2770565.1"/>
    <property type="molecule type" value="Genomic_DNA"/>
</dbReference>
<comment type="caution">
    <text evidence="1">The sequence shown here is derived from an EMBL/GenBank/DDBJ whole genome shotgun (WGS) entry which is preliminary data.</text>
</comment>
<accession>A0ACC1JZU6</accession>
<protein>
    <submittedName>
        <fullName evidence="1">Multidrug resistance-associated protein 1</fullName>
    </submittedName>
</protein>
<evidence type="ECO:0000313" key="2">
    <source>
        <dbReference type="Proteomes" id="UP001140234"/>
    </source>
</evidence>
<organism evidence="1 2">
    <name type="scientific">Coemansia nantahalensis</name>
    <dbReference type="NCBI Taxonomy" id="2789366"/>
    <lineage>
        <taxon>Eukaryota</taxon>
        <taxon>Fungi</taxon>
        <taxon>Fungi incertae sedis</taxon>
        <taxon>Zoopagomycota</taxon>
        <taxon>Kickxellomycotina</taxon>
        <taxon>Kickxellomycetes</taxon>
        <taxon>Kickxellales</taxon>
        <taxon>Kickxellaceae</taxon>
        <taxon>Coemansia</taxon>
    </lineage>
</organism>
<reference evidence="1" key="1">
    <citation type="submission" date="2022-07" db="EMBL/GenBank/DDBJ databases">
        <title>Phylogenomic reconstructions and comparative analyses of Kickxellomycotina fungi.</title>
        <authorList>
            <person name="Reynolds N.K."/>
            <person name="Stajich J.E."/>
            <person name="Barry K."/>
            <person name="Grigoriev I.V."/>
            <person name="Crous P."/>
            <person name="Smith M.E."/>
        </authorList>
    </citation>
    <scope>NUCLEOTIDE SEQUENCE</scope>
    <source>
        <strain evidence="1">CBS 109366</strain>
    </source>
</reference>
<keyword evidence="2" id="KW-1185">Reference proteome</keyword>